<keyword evidence="7" id="KW-0732">Signal</keyword>
<dbReference type="Gene3D" id="2.60.40.10">
    <property type="entry name" value="Immunoglobulins"/>
    <property type="match status" value="1"/>
</dbReference>
<evidence type="ECO:0008006" key="10">
    <source>
        <dbReference type="Google" id="ProtNLM"/>
    </source>
</evidence>
<dbReference type="InterPro" id="IPR036179">
    <property type="entry name" value="Ig-like_dom_sf"/>
</dbReference>
<feature type="chain" id="PRO_5034728139" description="Paired immunoglobulin-like type 2 receptor alpha" evidence="7">
    <location>
        <begin position="19"/>
        <end position="294"/>
    </location>
</feature>
<dbReference type="GeneTree" id="ENSGT00940000163799"/>
<organism evidence="8 9">
    <name type="scientific">Neovison vison</name>
    <name type="common">American mink</name>
    <name type="synonym">Mustela vison</name>
    <dbReference type="NCBI Taxonomy" id="452646"/>
    <lineage>
        <taxon>Eukaryota</taxon>
        <taxon>Metazoa</taxon>
        <taxon>Chordata</taxon>
        <taxon>Craniata</taxon>
        <taxon>Vertebrata</taxon>
        <taxon>Euteleostomi</taxon>
        <taxon>Mammalia</taxon>
        <taxon>Eutheria</taxon>
        <taxon>Laurasiatheria</taxon>
        <taxon>Carnivora</taxon>
        <taxon>Caniformia</taxon>
        <taxon>Musteloidea</taxon>
        <taxon>Mustelidae</taxon>
        <taxon>Mustelinae</taxon>
        <taxon>Neogale</taxon>
    </lineage>
</organism>
<feature type="compositionally biased region" description="Low complexity" evidence="5">
    <location>
        <begin position="151"/>
        <end position="163"/>
    </location>
</feature>
<name>A0A8C7A4E6_NEOVI</name>
<dbReference type="SUPFAM" id="SSF48726">
    <property type="entry name" value="Immunoglobulin"/>
    <property type="match status" value="1"/>
</dbReference>
<evidence type="ECO:0000256" key="7">
    <source>
        <dbReference type="SAM" id="SignalP"/>
    </source>
</evidence>
<evidence type="ECO:0000256" key="4">
    <source>
        <dbReference type="ARBA" id="ARBA00023136"/>
    </source>
</evidence>
<feature type="region of interest" description="Disordered" evidence="5">
    <location>
        <begin position="264"/>
        <end position="294"/>
    </location>
</feature>
<feature type="signal peptide" evidence="7">
    <location>
        <begin position="1"/>
        <end position="18"/>
    </location>
</feature>
<dbReference type="InterPro" id="IPR013783">
    <property type="entry name" value="Ig-like_fold"/>
</dbReference>
<dbReference type="Ensembl" id="ENSNVIT00000001070.1">
    <property type="protein sequence ID" value="ENSNVIP00000000906.1"/>
    <property type="gene ID" value="ENSNVIG00000000768.1"/>
</dbReference>
<evidence type="ECO:0000313" key="8">
    <source>
        <dbReference type="Ensembl" id="ENSNVIP00000000906.1"/>
    </source>
</evidence>
<evidence type="ECO:0000256" key="1">
    <source>
        <dbReference type="ARBA" id="ARBA00004167"/>
    </source>
</evidence>
<dbReference type="AlphaFoldDB" id="A0A8C7A4E6"/>
<feature type="region of interest" description="Disordered" evidence="5">
    <location>
        <begin position="151"/>
        <end position="170"/>
    </location>
</feature>
<feature type="compositionally biased region" description="Low complexity" evidence="5">
    <location>
        <begin position="264"/>
        <end position="274"/>
    </location>
</feature>
<evidence type="ECO:0000256" key="5">
    <source>
        <dbReference type="SAM" id="MobiDB-lite"/>
    </source>
</evidence>
<reference evidence="8" key="1">
    <citation type="submission" date="2025-08" db="UniProtKB">
        <authorList>
            <consortium name="Ensembl"/>
        </authorList>
    </citation>
    <scope>IDENTIFICATION</scope>
</reference>
<dbReference type="GO" id="GO:0016020">
    <property type="term" value="C:membrane"/>
    <property type="evidence" value="ECO:0007669"/>
    <property type="project" value="UniProtKB-SubCell"/>
</dbReference>
<evidence type="ECO:0000256" key="3">
    <source>
        <dbReference type="ARBA" id="ARBA00022989"/>
    </source>
</evidence>
<comment type="subcellular location">
    <subcellularLocation>
        <location evidence="1">Membrane</location>
        <topology evidence="1">Single-pass membrane protein</topology>
    </subcellularLocation>
</comment>
<feature type="region of interest" description="Disordered" evidence="5">
    <location>
        <begin position="238"/>
        <end position="257"/>
    </location>
</feature>
<evidence type="ECO:0000256" key="6">
    <source>
        <dbReference type="SAM" id="Phobius"/>
    </source>
</evidence>
<dbReference type="Proteomes" id="UP000694425">
    <property type="component" value="Unplaced"/>
</dbReference>
<proteinExistence type="predicted"/>
<reference evidence="8" key="2">
    <citation type="submission" date="2025-09" db="UniProtKB">
        <authorList>
            <consortium name="Ensembl"/>
        </authorList>
    </citation>
    <scope>IDENTIFICATION</scope>
</reference>
<protein>
    <recommendedName>
        <fullName evidence="10">Paired immunoglobulin-like type 2 receptor alpha</fullName>
    </recommendedName>
</protein>
<evidence type="ECO:0000313" key="9">
    <source>
        <dbReference type="Proteomes" id="UP000694425"/>
    </source>
</evidence>
<keyword evidence="4 6" id="KW-0472">Membrane</keyword>
<feature type="compositionally biased region" description="Basic and acidic residues" evidence="5">
    <location>
        <begin position="240"/>
        <end position="256"/>
    </location>
</feature>
<dbReference type="InterPro" id="IPR051694">
    <property type="entry name" value="Immunoregulatory_rcpt-like"/>
</dbReference>
<keyword evidence="9" id="KW-1185">Reference proteome</keyword>
<feature type="transmembrane region" description="Helical" evidence="6">
    <location>
        <begin position="183"/>
        <end position="205"/>
    </location>
</feature>
<dbReference type="GO" id="GO:0042288">
    <property type="term" value="F:MHC class I protein binding"/>
    <property type="evidence" value="ECO:0007669"/>
    <property type="project" value="TreeGrafter"/>
</dbReference>
<keyword evidence="3 6" id="KW-1133">Transmembrane helix</keyword>
<accession>A0A8C7A4E6</accession>
<sequence length="294" mass="32443">MGLFLLLSLLLLPSRLQAGRSAECDLNNYGIKQPDRLSAPQGGSIRIPFSFYHGWQLAKDPRVSVALRQTHFHGEIIYNSTQPFIHNDYKNRIAFELSLGQRSGSLQISNLQEKDGNMYFCRIQVETLRCGRKVWQDINGTKLTITPAVETTTTPTTTGPTTTDVGDLEDSKSSTSPVLSLEAAVGVALAVAVLIIAILGLILYLRRKRSKGLKTNARAVPNGSFQNTEEKYENIGIKRQQTEPRLEPKLEPKDDNPILYASLTLSSSSSQAAPPHLPPKEAPQEETLYSLVKA</sequence>
<dbReference type="PANTHER" id="PTHR15549">
    <property type="entry name" value="PAIRED IMMUNOGLOBULIN-LIKE TYPE 2 RECEPTOR"/>
    <property type="match status" value="1"/>
</dbReference>
<evidence type="ECO:0000256" key="2">
    <source>
        <dbReference type="ARBA" id="ARBA00022692"/>
    </source>
</evidence>
<keyword evidence="2 6" id="KW-0812">Transmembrane</keyword>
<dbReference type="GO" id="GO:0071944">
    <property type="term" value="C:cell periphery"/>
    <property type="evidence" value="ECO:0007669"/>
    <property type="project" value="UniProtKB-ARBA"/>
</dbReference>
<dbReference type="PANTHER" id="PTHR15549:SF26">
    <property type="entry name" value="AXIAL BUDDING PATTERN PROTEIN 2-RELATED"/>
    <property type="match status" value="1"/>
</dbReference>